<feature type="compositionally biased region" description="Low complexity" evidence="1">
    <location>
        <begin position="1427"/>
        <end position="1440"/>
    </location>
</feature>
<feature type="compositionally biased region" description="Pro residues" evidence="1">
    <location>
        <begin position="1445"/>
        <end position="1465"/>
    </location>
</feature>
<feature type="domain" description="F5/8 type C" evidence="2">
    <location>
        <begin position="568"/>
        <end position="723"/>
    </location>
</feature>
<proteinExistence type="predicted"/>
<sequence length="1648" mass="175645">MSKMSKEFRVRSKRGVSLLLAAALTLTWLPLGGSKVHADSTVAGTPGGVDANMLKLWLKADSDSVTRSGNGDITVWKDSSPQGNDFINDGTVGDKGPRAKPKYTLSNPALNFQPSVQFIRSASSGNGSLLLDKNGLFDQDEPVEQASVYLVAGGLTLSNQNSQIFYETLQGKGVFGAYIPSSTSQVLWDSGATLSGNPRLTTGYSIPPLQYNSWGFHYDSHPAVSSAVYQAITLDGQTIAKSTQARLPMVGNASNPMSLGSAVGGGSGYNGQIGEMIVFGETLTDVQQSQVQTYMALKFGTPLKGKDYVSAGPSPMVVWPTDANMAYGNNIAGIARDQQGALAQATSRSSEGQASAQVIITAKQALADKQYLLWGDNGSLAPSAPYGADFKQSARTWKVRNTGNVRTVQVAFPAAMLPLGGLLLTSGSSDFSHAVPLSLTPVEVHGEAYYAADTELTDGSFFTFVEKMPAIQLSTLDVWNGGQKIGMNIPFVSSKMDGYEVIVPQAADSIRLAMQVSGGISTAVTLTNLAGVNQPISDVTQVHLTPGNNKLTIRLSNGDAMNTYTLQAYRLSAKGTNGQVPMNASTVTASSYQPNTTNIPANVVDGVWNNDVRWSASGQGEWLQFDMGQPEKVTYLNIAFLNAIDRQSNFEIIGSNQADFQNPTVLLPKRKSRLLKVEDDIMQPYVLTTPAEVRYLRLVGYGNTASGSSGNWNSITEVELYTGTAPKVDEPSEPSGPPQAGDKPVEPLPPVRVVKVNSAQELQNALDQAAKGTTIELQNGTYQQNGPFVVKDKAGTAALPIRIVAAELGKAVIAGDSYMHIENANYIEVEGLTFHSGGGSALGEDTLRSRAVPEDRIATLKGLHPGVELYDSSNVSIVRNTFALDETGQKYRFTKAENSVNKPIWCVIGVENSCRYGSTYDPNGAVYTGETSHSPNSALLTDGGTDRHYIRVEGTSSHNRIAYNDIGPKTGFGAVMTYDGKDSVSQYDVIEYNHFHDIGPRVSNGLEAIRLGLSGLSLAPGHVTIQYNLFDGLNGEDEIVSVKSSDNIIRYNTVLNSYGGMVARHGHRNSFYGNFIIADGKKPGTSGFRLYGNDHKIYNNYMEGLTDDAIQLDGGTEDAGPEGGTNPIIRWGTGPNDFAELRSLSAERQQELLRGHWRQYNVQIYNNTIVNLSNKASALKVAQRTFQPTGTQVYNNVIFSNVGTIFNETKDITSAGRPTYVGNMVDGLAAVAANATVVSATYKGDLKLVRGSDGLIRLSPLSPAVDSAQGPYVPLDDMDGQRRTHTPDAGADEYDQAAVPTLKPLTAADVGPSAGRSMPEEEGKPELSSLQISSTLTLTPAFRSDITYYTVMAPTGIGSMTITPASLSQRADIQVSVDGASAQSVRSGSESGPLAIAESGSVVLIDVSMPSGIHKTYTMMIKRPQINNSSSSNSSSDSSSGYNPAPLPNPVPEPTIPQPSKPPGPSTSVPTPGTFVDVPKHWASEAISKAAAKGIVNGYSDGSFKPDEPMTRLQFAAMLVRALGLKPEPSKPDFTDEASIPAWAAGELGAALKAGIIQGYEDQSLRPNEAINRIEMVAMLVRALPQSEGTSTASSFSDSSQIPSWALPLVSRANSLGLVDGRENHAFKPFDVATRAEAVTVVMRMLDR</sequence>
<evidence type="ECO:0000313" key="5">
    <source>
        <dbReference type="Proteomes" id="UP000190626"/>
    </source>
</evidence>
<dbReference type="Pfam" id="PF00395">
    <property type="entry name" value="SLH"/>
    <property type="match status" value="3"/>
</dbReference>
<dbReference type="InterPro" id="IPR051465">
    <property type="entry name" value="Cell_Envelope_Struct_Comp"/>
</dbReference>
<organism evidence="4 5">
    <name type="scientific">Paenibacillus ferrarius</name>
    <dbReference type="NCBI Taxonomy" id="1469647"/>
    <lineage>
        <taxon>Bacteria</taxon>
        <taxon>Bacillati</taxon>
        <taxon>Bacillota</taxon>
        <taxon>Bacilli</taxon>
        <taxon>Bacillales</taxon>
        <taxon>Paenibacillaceae</taxon>
        <taxon>Paenibacillus</taxon>
    </lineage>
</organism>
<name>A0A1V4HQV8_9BACL</name>
<dbReference type="InterPro" id="IPR012334">
    <property type="entry name" value="Pectin_lyas_fold"/>
</dbReference>
<dbReference type="Pfam" id="PF00754">
    <property type="entry name" value="F5_F8_type_C"/>
    <property type="match status" value="1"/>
</dbReference>
<gene>
    <name evidence="4" type="ORF">BC351_19055</name>
</gene>
<dbReference type="InterPro" id="IPR000421">
    <property type="entry name" value="FA58C"/>
</dbReference>
<dbReference type="Pfam" id="PF26628">
    <property type="entry name" value="DUF8202"/>
    <property type="match status" value="1"/>
</dbReference>
<evidence type="ECO:0000313" key="4">
    <source>
        <dbReference type="EMBL" id="OPH60013.1"/>
    </source>
</evidence>
<dbReference type="Gene3D" id="2.160.20.10">
    <property type="entry name" value="Single-stranded right-handed beta-helix, Pectin lyase-like"/>
    <property type="match status" value="1"/>
</dbReference>
<dbReference type="STRING" id="1469647.BC351_19055"/>
<dbReference type="PANTHER" id="PTHR43308:SF5">
    <property type="entry name" value="S-LAYER PROTEIN _ PEPTIDOGLYCAN ENDO-BETA-N-ACETYLGLUCOSAMINIDASE"/>
    <property type="match status" value="1"/>
</dbReference>
<dbReference type="PROSITE" id="PS50022">
    <property type="entry name" value="FA58C_3"/>
    <property type="match status" value="1"/>
</dbReference>
<dbReference type="SUPFAM" id="SSF51126">
    <property type="entry name" value="Pectin lyase-like"/>
    <property type="match status" value="1"/>
</dbReference>
<dbReference type="CDD" id="cd14251">
    <property type="entry name" value="PL-6"/>
    <property type="match status" value="1"/>
</dbReference>
<dbReference type="InterPro" id="IPR001119">
    <property type="entry name" value="SLH_dom"/>
</dbReference>
<dbReference type="InterPro" id="IPR058515">
    <property type="entry name" value="DUF8202"/>
</dbReference>
<dbReference type="Pfam" id="PF14592">
    <property type="entry name" value="Chondroitinas_B"/>
    <property type="match status" value="2"/>
</dbReference>
<evidence type="ECO:0000259" key="2">
    <source>
        <dbReference type="PROSITE" id="PS50022"/>
    </source>
</evidence>
<dbReference type="InterPro" id="IPR008979">
    <property type="entry name" value="Galactose-bd-like_sf"/>
</dbReference>
<feature type="region of interest" description="Disordered" evidence="1">
    <location>
        <begin position="1267"/>
        <end position="1330"/>
    </location>
</feature>
<feature type="domain" description="SLH" evidence="3">
    <location>
        <begin position="1596"/>
        <end position="1648"/>
    </location>
</feature>
<dbReference type="SUPFAM" id="SSF49785">
    <property type="entry name" value="Galactose-binding domain-like"/>
    <property type="match status" value="1"/>
</dbReference>
<protein>
    <recommendedName>
        <fullName evidence="6">F5/8 type C domain-containing protein</fullName>
    </recommendedName>
</protein>
<evidence type="ECO:0000259" key="3">
    <source>
        <dbReference type="PROSITE" id="PS51272"/>
    </source>
</evidence>
<dbReference type="OrthoDB" id="6475864at2"/>
<dbReference type="Proteomes" id="UP000190626">
    <property type="component" value="Unassembled WGS sequence"/>
</dbReference>
<dbReference type="Gene3D" id="2.60.120.260">
    <property type="entry name" value="Galactose-binding domain-like"/>
    <property type="match status" value="1"/>
</dbReference>
<feature type="domain" description="SLH" evidence="3">
    <location>
        <begin position="1470"/>
        <end position="1533"/>
    </location>
</feature>
<dbReference type="EMBL" id="MBTG01000005">
    <property type="protein sequence ID" value="OPH60013.1"/>
    <property type="molecule type" value="Genomic_DNA"/>
</dbReference>
<comment type="caution">
    <text evidence="4">The sequence shown here is derived from an EMBL/GenBank/DDBJ whole genome shotgun (WGS) entry which is preliminary data.</text>
</comment>
<accession>A0A1V4HQV8</accession>
<reference evidence="5" key="1">
    <citation type="submission" date="2016-07" db="EMBL/GenBank/DDBJ databases">
        <authorList>
            <person name="Florea S."/>
            <person name="Webb J.S."/>
            <person name="Jaromczyk J."/>
            <person name="Schardl C.L."/>
        </authorList>
    </citation>
    <scope>NUCLEOTIDE SEQUENCE [LARGE SCALE GENOMIC DNA]</scope>
    <source>
        <strain evidence="5">CY1</strain>
    </source>
</reference>
<feature type="region of interest" description="Disordered" evidence="1">
    <location>
        <begin position="725"/>
        <end position="748"/>
    </location>
</feature>
<dbReference type="InterPro" id="IPR011050">
    <property type="entry name" value="Pectin_lyase_fold/virulence"/>
</dbReference>
<feature type="domain" description="SLH" evidence="3">
    <location>
        <begin position="1534"/>
        <end position="1594"/>
    </location>
</feature>
<dbReference type="PANTHER" id="PTHR43308">
    <property type="entry name" value="OUTER MEMBRANE PROTEIN ALPHA-RELATED"/>
    <property type="match status" value="1"/>
</dbReference>
<evidence type="ECO:0008006" key="6">
    <source>
        <dbReference type="Google" id="ProtNLM"/>
    </source>
</evidence>
<evidence type="ECO:0000256" key="1">
    <source>
        <dbReference type="SAM" id="MobiDB-lite"/>
    </source>
</evidence>
<feature type="region of interest" description="Disordered" evidence="1">
    <location>
        <begin position="1425"/>
        <end position="1477"/>
    </location>
</feature>
<dbReference type="PROSITE" id="PS51272">
    <property type="entry name" value="SLH"/>
    <property type="match status" value="3"/>
</dbReference>
<dbReference type="InterPro" id="IPR039513">
    <property type="entry name" value="PL-6"/>
</dbReference>
<keyword evidence="5" id="KW-1185">Reference proteome</keyword>